<protein>
    <submittedName>
        <fullName evidence="1">Uncharacterized protein</fullName>
    </submittedName>
</protein>
<comment type="caution">
    <text evidence="1">The sequence shown here is derived from an EMBL/GenBank/DDBJ whole genome shotgun (WGS) entry which is preliminary data.</text>
</comment>
<organism evidence="1 2">
    <name type="scientific">Mycobacterium ostraviense</name>
    <dbReference type="NCBI Taxonomy" id="2738409"/>
    <lineage>
        <taxon>Bacteria</taxon>
        <taxon>Bacillati</taxon>
        <taxon>Actinomycetota</taxon>
        <taxon>Actinomycetes</taxon>
        <taxon>Mycobacteriales</taxon>
        <taxon>Mycobacteriaceae</taxon>
        <taxon>Mycobacterium</taxon>
    </lineage>
</organism>
<evidence type="ECO:0000313" key="1">
    <source>
        <dbReference type="EMBL" id="KZS60259.1"/>
    </source>
</evidence>
<evidence type="ECO:0000313" key="2">
    <source>
        <dbReference type="Proteomes" id="UP000077342"/>
    </source>
</evidence>
<reference evidence="2" key="1">
    <citation type="submission" date="2016-04" db="EMBL/GenBank/DDBJ databases">
        <authorList>
            <person name="Strapagiel D."/>
            <person name="Borowka P."/>
            <person name="Marciniak B."/>
            <person name="Bakula Z."/>
            <person name="Van Ingen J."/>
            <person name="Safianowska A."/>
            <person name="Dziadek J."/>
            <person name="Jagielski T."/>
        </authorList>
    </citation>
    <scope>NUCLEOTIDE SEQUENCE [LARGE SCALE GENOMIC DNA]</scope>
    <source>
        <strain evidence="2">1010001458</strain>
    </source>
</reference>
<dbReference type="EMBL" id="LWCI01000129">
    <property type="protein sequence ID" value="KZS60259.1"/>
    <property type="molecule type" value="Genomic_DNA"/>
</dbReference>
<proteinExistence type="predicted"/>
<dbReference type="Proteomes" id="UP000077342">
    <property type="component" value="Unassembled WGS sequence"/>
</dbReference>
<accession>A0A163YAY7</accession>
<sequence>MTTMTTNFAVPQRFTQVTKGRGRSLLRAGRRLSGTLSASFTMTPQQRADAYLARMPVAVITDLH</sequence>
<name>A0A163YAY7_9MYCO</name>
<keyword evidence="2" id="KW-1185">Reference proteome</keyword>
<dbReference type="AlphaFoldDB" id="A0A163YAY7"/>
<gene>
    <name evidence="1" type="ORF">A4G28_14380</name>
</gene>
<dbReference type="RefSeq" id="WP_075511906.1">
    <property type="nucleotide sequence ID" value="NZ_CP089224.1"/>
</dbReference>